<dbReference type="EMBL" id="QQNB01000002">
    <property type="protein sequence ID" value="RDE05274.1"/>
    <property type="molecule type" value="Genomic_DNA"/>
</dbReference>
<dbReference type="InterPro" id="IPR013563">
    <property type="entry name" value="Oligopep_ABC_C"/>
</dbReference>
<dbReference type="GO" id="GO:0016887">
    <property type="term" value="F:ATP hydrolysis activity"/>
    <property type="evidence" value="ECO:0007669"/>
    <property type="project" value="InterPro"/>
</dbReference>
<evidence type="ECO:0000256" key="1">
    <source>
        <dbReference type="ARBA" id="ARBA00004417"/>
    </source>
</evidence>
<dbReference type="Gene3D" id="3.40.50.300">
    <property type="entry name" value="P-loop containing nucleotide triphosphate hydrolases"/>
    <property type="match status" value="2"/>
</dbReference>
<keyword evidence="5 7" id="KW-0067">ATP-binding</keyword>
<dbReference type="PANTHER" id="PTHR43776:SF7">
    <property type="entry name" value="D,D-DIPEPTIDE TRANSPORT ATP-BINDING PROTEIN DDPF-RELATED"/>
    <property type="match status" value="1"/>
</dbReference>
<evidence type="ECO:0000313" key="8">
    <source>
        <dbReference type="Proteomes" id="UP000253918"/>
    </source>
</evidence>
<accession>A0A369VSA5</accession>
<evidence type="ECO:0000259" key="6">
    <source>
        <dbReference type="PROSITE" id="PS50893"/>
    </source>
</evidence>
<keyword evidence="8" id="KW-1185">Reference proteome</keyword>
<dbReference type="PROSITE" id="PS00211">
    <property type="entry name" value="ABC_TRANSPORTER_1"/>
    <property type="match status" value="2"/>
</dbReference>
<dbReference type="SMART" id="SM00382">
    <property type="entry name" value="AAA"/>
    <property type="match status" value="2"/>
</dbReference>
<dbReference type="Pfam" id="PF08352">
    <property type="entry name" value="oligo_HPY"/>
    <property type="match status" value="1"/>
</dbReference>
<dbReference type="SUPFAM" id="SSF52540">
    <property type="entry name" value="P-loop containing nucleoside triphosphate hydrolases"/>
    <property type="match status" value="2"/>
</dbReference>
<comment type="subcellular location">
    <subcellularLocation>
        <location evidence="1">Cell inner membrane</location>
        <topology evidence="1">Peripheral membrane protein</topology>
    </subcellularLocation>
</comment>
<dbReference type="GO" id="GO:0015833">
    <property type="term" value="P:peptide transport"/>
    <property type="evidence" value="ECO:0007669"/>
    <property type="project" value="InterPro"/>
</dbReference>
<evidence type="ECO:0000313" key="7">
    <source>
        <dbReference type="EMBL" id="RDE05274.1"/>
    </source>
</evidence>
<dbReference type="InterPro" id="IPR003593">
    <property type="entry name" value="AAA+_ATPase"/>
</dbReference>
<keyword evidence="4" id="KW-0547">Nucleotide-binding</keyword>
<feature type="domain" description="ABC transporter" evidence="6">
    <location>
        <begin position="11"/>
        <end position="248"/>
    </location>
</feature>
<gene>
    <name evidence="7" type="ORF">DVW87_08355</name>
</gene>
<dbReference type="InterPro" id="IPR027417">
    <property type="entry name" value="P-loop_NTPase"/>
</dbReference>
<dbReference type="GO" id="GO:0005886">
    <property type="term" value="C:plasma membrane"/>
    <property type="evidence" value="ECO:0007669"/>
    <property type="project" value="UniProtKB-SubCell"/>
</dbReference>
<dbReference type="Proteomes" id="UP000253918">
    <property type="component" value="Unassembled WGS sequence"/>
</dbReference>
<sequence length="521" mass="55216">MGWRGEWRAMIELREVSVRLGETLALDRVSLSVAPGEILGLVGASGSGKSTLAYAAMGLLPERAVLSGSVRVEGGDPAVMNALRGGAVGMVFQEPMTALNPAMTIGAQVAEAIRLHERVSRRAARRRAAEALARVGLDVPPGRFPHQLSGGQRQRVAIAIAIAARPRFLLADEPTTALDTVTQGAIVALLVRLVREERMGLLFVSHDLALVGGMADRIAVMEGGRIVEEGATSSVLRAPSHAATRRLLARALHRPAPRPDPVPGLPLLEVQGLTRRYTGGGGVEDVSFAIRPGEIVGLVGASGAGKTTILRNVLALEKPETGRVLLAGEDFHHARGSRLRALRRQVQAVFQDPAGSFDPRQTVGRIVAEPLHLVPSLAPAEVRSRVAAALARVGLDPGTAERLPHLFSGGQRQRIALARALVVEPQLLVLDEALSALDASTRADMLDLLSGLNVAMLFVSHDLALLRGFADRLLVLHEGRIVEEGATAEVLAHPRHPHSRALVDAMPDAGALPIPPEPALR</sequence>
<organism evidence="7 8">
    <name type="scientific">Sphingomonas aracearum</name>
    <dbReference type="NCBI Taxonomy" id="2283317"/>
    <lineage>
        <taxon>Bacteria</taxon>
        <taxon>Pseudomonadati</taxon>
        <taxon>Pseudomonadota</taxon>
        <taxon>Alphaproteobacteria</taxon>
        <taxon>Sphingomonadales</taxon>
        <taxon>Sphingomonadaceae</taxon>
        <taxon>Sphingomonas</taxon>
    </lineage>
</organism>
<proteinExistence type="inferred from homology"/>
<dbReference type="InterPro" id="IPR017871">
    <property type="entry name" value="ABC_transporter-like_CS"/>
</dbReference>
<evidence type="ECO:0000256" key="3">
    <source>
        <dbReference type="ARBA" id="ARBA00022448"/>
    </source>
</evidence>
<dbReference type="GO" id="GO:0005524">
    <property type="term" value="F:ATP binding"/>
    <property type="evidence" value="ECO:0007669"/>
    <property type="project" value="UniProtKB-KW"/>
</dbReference>
<dbReference type="CDD" id="cd03257">
    <property type="entry name" value="ABC_NikE_OppD_transporters"/>
    <property type="match status" value="2"/>
</dbReference>
<dbReference type="Pfam" id="PF00005">
    <property type="entry name" value="ABC_tran"/>
    <property type="match status" value="2"/>
</dbReference>
<dbReference type="NCBIfam" id="NF007739">
    <property type="entry name" value="PRK10419.1"/>
    <property type="match status" value="2"/>
</dbReference>
<dbReference type="PROSITE" id="PS50893">
    <property type="entry name" value="ABC_TRANSPORTER_2"/>
    <property type="match status" value="2"/>
</dbReference>
<dbReference type="RefSeq" id="WP_114687345.1">
    <property type="nucleotide sequence ID" value="NZ_QQNB01000002.1"/>
</dbReference>
<dbReference type="GO" id="GO:0055085">
    <property type="term" value="P:transmembrane transport"/>
    <property type="evidence" value="ECO:0007669"/>
    <property type="project" value="UniProtKB-ARBA"/>
</dbReference>
<dbReference type="InterPro" id="IPR050319">
    <property type="entry name" value="ABC_transp_ATP-bind"/>
</dbReference>
<dbReference type="PANTHER" id="PTHR43776">
    <property type="entry name" value="TRANSPORT ATP-BINDING PROTEIN"/>
    <property type="match status" value="1"/>
</dbReference>
<evidence type="ECO:0000256" key="2">
    <source>
        <dbReference type="ARBA" id="ARBA00005417"/>
    </source>
</evidence>
<dbReference type="OrthoDB" id="9802264at2"/>
<name>A0A369VSA5_9SPHN</name>
<dbReference type="InterPro" id="IPR003439">
    <property type="entry name" value="ABC_transporter-like_ATP-bd"/>
</dbReference>
<evidence type="ECO:0000256" key="5">
    <source>
        <dbReference type="ARBA" id="ARBA00022840"/>
    </source>
</evidence>
<keyword evidence="3" id="KW-0813">Transport</keyword>
<dbReference type="AlphaFoldDB" id="A0A369VSA5"/>
<feature type="domain" description="ABC transporter" evidence="6">
    <location>
        <begin position="268"/>
        <end position="503"/>
    </location>
</feature>
<comment type="caution">
    <text evidence="7">The sequence shown here is derived from an EMBL/GenBank/DDBJ whole genome shotgun (WGS) entry which is preliminary data.</text>
</comment>
<comment type="similarity">
    <text evidence="2">Belongs to the ABC transporter superfamily.</text>
</comment>
<reference evidence="7 8" key="1">
    <citation type="submission" date="2018-07" db="EMBL/GenBank/DDBJ databases">
        <title>a novel species of Sphingomonas isolated from the rhizosphere soil of Araceae plant.</title>
        <authorList>
            <person name="Zhiyong W."/>
            <person name="Qinglan Z."/>
            <person name="Zhiwei F."/>
            <person name="Ding X."/>
            <person name="Gejiao W."/>
            <person name="Shixue Z."/>
        </authorList>
    </citation>
    <scope>NUCLEOTIDE SEQUENCE [LARGE SCALE GENOMIC DNA]</scope>
    <source>
        <strain evidence="7 8">WZY 27</strain>
    </source>
</reference>
<protein>
    <submittedName>
        <fullName evidence="7">ABC transporter ATP-binding protein</fullName>
    </submittedName>
</protein>
<evidence type="ECO:0000256" key="4">
    <source>
        <dbReference type="ARBA" id="ARBA00022741"/>
    </source>
</evidence>